<dbReference type="PANTHER" id="PTHR44757">
    <property type="entry name" value="DIGUANYLATE CYCLASE DGCP"/>
    <property type="match status" value="1"/>
</dbReference>
<dbReference type="InterPro" id="IPR000014">
    <property type="entry name" value="PAS"/>
</dbReference>
<dbReference type="Pfam" id="PF00990">
    <property type="entry name" value="GGDEF"/>
    <property type="match status" value="1"/>
</dbReference>
<evidence type="ECO:0000259" key="4">
    <source>
        <dbReference type="PROSITE" id="PS50113"/>
    </source>
</evidence>
<evidence type="ECO:0000259" key="5">
    <source>
        <dbReference type="PROSITE" id="PS50887"/>
    </source>
</evidence>
<feature type="domain" description="GGDEF" evidence="5">
    <location>
        <begin position="332"/>
        <end position="463"/>
    </location>
</feature>
<dbReference type="Pfam" id="PF00989">
    <property type="entry name" value="PAS"/>
    <property type="match status" value="1"/>
</dbReference>
<dbReference type="InterPro" id="IPR000700">
    <property type="entry name" value="PAS-assoc_C"/>
</dbReference>
<feature type="domain" description="PAC" evidence="4">
    <location>
        <begin position="252"/>
        <end position="304"/>
    </location>
</feature>
<feature type="transmembrane region" description="Helical" evidence="2">
    <location>
        <begin position="48"/>
        <end position="66"/>
    </location>
</feature>
<dbReference type="NCBIfam" id="TIGR00229">
    <property type="entry name" value="sensory_box"/>
    <property type="match status" value="1"/>
</dbReference>
<feature type="transmembrane region" description="Helical" evidence="2">
    <location>
        <begin position="100"/>
        <end position="117"/>
    </location>
</feature>
<dbReference type="SUPFAM" id="SSF55073">
    <property type="entry name" value="Nucleotide cyclase"/>
    <property type="match status" value="1"/>
</dbReference>
<feature type="transmembrane region" description="Helical" evidence="2">
    <location>
        <begin position="150"/>
        <end position="168"/>
    </location>
</feature>
<evidence type="ECO:0000259" key="3">
    <source>
        <dbReference type="PROSITE" id="PS50112"/>
    </source>
</evidence>
<dbReference type="InterPro" id="IPR035965">
    <property type="entry name" value="PAS-like_dom_sf"/>
</dbReference>
<dbReference type="EMBL" id="AP023356">
    <property type="protein sequence ID" value="BCJ41935.1"/>
    <property type="molecule type" value="Genomic_DNA"/>
</dbReference>
<dbReference type="SUPFAM" id="SSF55785">
    <property type="entry name" value="PYP-like sensor domain (PAS domain)"/>
    <property type="match status" value="1"/>
</dbReference>
<feature type="transmembrane region" description="Helical" evidence="2">
    <location>
        <begin position="124"/>
        <end position="144"/>
    </location>
</feature>
<evidence type="ECO:0008006" key="8">
    <source>
        <dbReference type="Google" id="ProtNLM"/>
    </source>
</evidence>
<keyword evidence="7" id="KW-1185">Reference proteome</keyword>
<dbReference type="PROSITE" id="PS50113">
    <property type="entry name" value="PAC"/>
    <property type="match status" value="1"/>
</dbReference>
<dbReference type="InterPro" id="IPR000160">
    <property type="entry name" value="GGDEF_dom"/>
</dbReference>
<feature type="transmembrane region" description="Helical" evidence="2">
    <location>
        <begin position="21"/>
        <end position="42"/>
    </location>
</feature>
<organism evidence="6 7">
    <name type="scientific">Actinoplanes ianthinogenes</name>
    <dbReference type="NCBI Taxonomy" id="122358"/>
    <lineage>
        <taxon>Bacteria</taxon>
        <taxon>Bacillati</taxon>
        <taxon>Actinomycetota</taxon>
        <taxon>Actinomycetes</taxon>
        <taxon>Micromonosporales</taxon>
        <taxon>Micromonosporaceae</taxon>
        <taxon>Actinoplanes</taxon>
    </lineage>
</organism>
<dbReference type="PANTHER" id="PTHR44757:SF2">
    <property type="entry name" value="BIOFILM ARCHITECTURE MAINTENANCE PROTEIN MBAA"/>
    <property type="match status" value="1"/>
</dbReference>
<dbReference type="Gene3D" id="3.30.70.270">
    <property type="match status" value="1"/>
</dbReference>
<evidence type="ECO:0000313" key="6">
    <source>
        <dbReference type="EMBL" id="BCJ41935.1"/>
    </source>
</evidence>
<evidence type="ECO:0000256" key="2">
    <source>
        <dbReference type="SAM" id="Phobius"/>
    </source>
</evidence>
<feature type="region of interest" description="Disordered" evidence="1">
    <location>
        <begin position="452"/>
        <end position="492"/>
    </location>
</feature>
<dbReference type="InterPro" id="IPR043128">
    <property type="entry name" value="Rev_trsase/Diguanyl_cyclase"/>
</dbReference>
<dbReference type="SMART" id="SM00267">
    <property type="entry name" value="GGDEF"/>
    <property type="match status" value="1"/>
</dbReference>
<dbReference type="CDD" id="cd01949">
    <property type="entry name" value="GGDEF"/>
    <property type="match status" value="1"/>
</dbReference>
<feature type="compositionally biased region" description="Basic and acidic residues" evidence="1">
    <location>
        <begin position="452"/>
        <end position="464"/>
    </location>
</feature>
<dbReference type="Gene3D" id="3.30.450.20">
    <property type="entry name" value="PAS domain"/>
    <property type="match status" value="1"/>
</dbReference>
<gene>
    <name evidence="6" type="ORF">Aiant_25920</name>
</gene>
<dbReference type="CDD" id="cd00130">
    <property type="entry name" value="PAS"/>
    <property type="match status" value="1"/>
</dbReference>
<evidence type="ECO:0000313" key="7">
    <source>
        <dbReference type="Proteomes" id="UP000676967"/>
    </source>
</evidence>
<feature type="domain" description="PAS" evidence="3">
    <location>
        <begin position="178"/>
        <end position="215"/>
    </location>
</feature>
<dbReference type="PROSITE" id="PS50887">
    <property type="entry name" value="GGDEF"/>
    <property type="match status" value="1"/>
</dbReference>
<sequence length="492" mass="52619">MSQLRVRGGLARVRSFVQRDLMRALRLLFLVSLAVGSLGLTIQVAHMGVGVAATLGCAAAQVLVLTLRAVEFRRATPLPVWFDVVDLSAVLFVFSQVTDVTPVVSTLFMPVLFRAAIGGLPRLLLSQAGYLSVWLIAVALPWQVRAIPGAMISLLITGLMVYATRTLMTKLQEQQKAQNALLEGVLTELPFPVVVTDSAGAVVLANPAATGLIGWPGAGVPDLDGLRLHDLEGLPIDLRTVVAECADGVDHRRLEVRLTRTDGSTVQVVVQTVPMATGFTQGRSMVLALLDVTEQRSYEERLHTAAYFDLLTGLPNRRMLFERLHLVHDSGTPYAVLLIDLNNFKVVNDTLGHAIGDELLAGMARRIRGAVDRTATVARLGGDEFAVLLPHATPATVEAAARAVGESFAEPLRLTCGPLRGSGAVGFAVAAPGDTPDQVIEKADAAMYLAKPEGKRRARTRDGLAPRASDAAHDQNPACVRDEQALLPSRAT</sequence>
<dbReference type="InterPro" id="IPR052155">
    <property type="entry name" value="Biofilm_reg_signaling"/>
</dbReference>
<reference evidence="6 7" key="1">
    <citation type="submission" date="2020-08" db="EMBL/GenBank/DDBJ databases">
        <title>Whole genome shotgun sequence of Actinoplanes ianthinogenes NBRC 13996.</title>
        <authorList>
            <person name="Komaki H."/>
            <person name="Tamura T."/>
        </authorList>
    </citation>
    <scope>NUCLEOTIDE SEQUENCE [LARGE SCALE GENOMIC DNA]</scope>
    <source>
        <strain evidence="6 7">NBRC 13996</strain>
    </source>
</reference>
<accession>A0ABM7LRM1</accession>
<proteinExistence type="predicted"/>
<dbReference type="InterPro" id="IPR013767">
    <property type="entry name" value="PAS_fold"/>
</dbReference>
<dbReference type="Proteomes" id="UP000676967">
    <property type="component" value="Chromosome"/>
</dbReference>
<dbReference type="InterPro" id="IPR029787">
    <property type="entry name" value="Nucleotide_cyclase"/>
</dbReference>
<keyword evidence="2" id="KW-0812">Transmembrane</keyword>
<keyword evidence="2" id="KW-0472">Membrane</keyword>
<dbReference type="NCBIfam" id="TIGR00254">
    <property type="entry name" value="GGDEF"/>
    <property type="match status" value="1"/>
</dbReference>
<evidence type="ECO:0000256" key="1">
    <source>
        <dbReference type="SAM" id="MobiDB-lite"/>
    </source>
</evidence>
<protein>
    <recommendedName>
        <fullName evidence="8">Diguanylate cyclase</fullName>
    </recommendedName>
</protein>
<dbReference type="PROSITE" id="PS50112">
    <property type="entry name" value="PAS"/>
    <property type="match status" value="1"/>
</dbReference>
<dbReference type="RefSeq" id="WP_189336544.1">
    <property type="nucleotide sequence ID" value="NZ_AP023356.1"/>
</dbReference>
<keyword evidence="2" id="KW-1133">Transmembrane helix</keyword>
<name>A0ABM7LRM1_9ACTN</name>